<evidence type="ECO:0000313" key="3">
    <source>
        <dbReference type="EMBL" id="CAE7196202.1"/>
    </source>
</evidence>
<comment type="caution">
    <text evidence="3">The sequence shown here is derived from an EMBL/GenBank/DDBJ whole genome shotgun (WGS) entry which is preliminary data.</text>
</comment>
<sequence length="543" mass="61750">MGQEISHSQYPPDRDLKPGTYRIFNALTGTAIQVSDHDPSKVVSWEQHDGESQQWFLQQSGEGYQLQNRRHGAYLAVCNTDNHALVYASRYPTTWVFLKSSGNYVIQFADRNRVLDLHNGLGHNGNEIHIWNVDGNNMAHRTWRLERLGDEYGNKEAAAMREEITNKDKELSQLQGELSTAKQELSELHSLLYERDETIRQLEQNLKSKEEILGCAREESTNLRDQHNLSESKLSRQQTEISSLQAKMDRVEYLMSQMGRQISHLQYPPDRDLQPGTYRIFNAIVGTAIQVSDHDSAKVVAWDSHNGESQQRSGDGYQLQNVLYSGYLAVGKAENQVLVYASRYPTTWVFLKLDEHASLGHYGSFQPPLTALYPPASSSLIVIKFLTSTMAWVITGMKQVADRVSHLYWFCRRALYVAGKNIASKIWRLELPGNGAVSEMREETTNESTELLQLQGELSIANQELSELHSLLYKRDETIQQLEQDLKSKEEILGCAGEEPTNLHNQHILSESKKQTDIASLQAKMDRMEYLMSQMISKPGGNT</sequence>
<name>A0A8H3E7E0_9AGAM</name>
<dbReference type="SUPFAM" id="SSF50370">
    <property type="entry name" value="Ricin B-like lectins"/>
    <property type="match status" value="2"/>
</dbReference>
<feature type="domain" description="Ricin B lectin" evidence="2">
    <location>
        <begin position="17"/>
        <end position="84"/>
    </location>
</feature>
<dbReference type="InterPro" id="IPR000772">
    <property type="entry name" value="Ricin_B_lectin"/>
</dbReference>
<keyword evidence="1" id="KW-0175">Coiled coil</keyword>
<dbReference type="EMBL" id="CAJNJQ010003306">
    <property type="protein sequence ID" value="CAE7196202.1"/>
    <property type="molecule type" value="Genomic_DNA"/>
</dbReference>
<reference evidence="3" key="1">
    <citation type="submission" date="2021-01" db="EMBL/GenBank/DDBJ databases">
        <authorList>
            <person name="Kaushik A."/>
        </authorList>
    </citation>
    <scope>NUCLEOTIDE SEQUENCE</scope>
    <source>
        <strain evidence="3">AG5</strain>
    </source>
</reference>
<dbReference type="AlphaFoldDB" id="A0A8H3E7E0"/>
<dbReference type="CDD" id="cd23422">
    <property type="entry name" value="beta-trefoil_Ricin_MPL_CNL"/>
    <property type="match status" value="1"/>
</dbReference>
<organism evidence="3 4">
    <name type="scientific">Rhizoctonia solani</name>
    <dbReference type="NCBI Taxonomy" id="456999"/>
    <lineage>
        <taxon>Eukaryota</taxon>
        <taxon>Fungi</taxon>
        <taxon>Dikarya</taxon>
        <taxon>Basidiomycota</taxon>
        <taxon>Agaricomycotina</taxon>
        <taxon>Agaricomycetes</taxon>
        <taxon>Cantharellales</taxon>
        <taxon>Ceratobasidiaceae</taxon>
        <taxon>Rhizoctonia</taxon>
    </lineage>
</organism>
<gene>
    <name evidence="3" type="ORF">RDB_LOCUS132894</name>
</gene>
<evidence type="ECO:0000313" key="4">
    <source>
        <dbReference type="Proteomes" id="UP000663827"/>
    </source>
</evidence>
<protein>
    <recommendedName>
        <fullName evidence="2">Ricin B lectin domain-containing protein</fullName>
    </recommendedName>
</protein>
<dbReference type="Proteomes" id="UP000663827">
    <property type="component" value="Unassembled WGS sequence"/>
</dbReference>
<dbReference type="Gene3D" id="2.80.10.50">
    <property type="match status" value="2"/>
</dbReference>
<dbReference type="Pfam" id="PF14200">
    <property type="entry name" value="RicinB_lectin_2"/>
    <property type="match status" value="1"/>
</dbReference>
<accession>A0A8H3E7E0</accession>
<dbReference type="InterPro" id="IPR035992">
    <property type="entry name" value="Ricin_B-like_lectins"/>
</dbReference>
<evidence type="ECO:0000259" key="2">
    <source>
        <dbReference type="Pfam" id="PF14200"/>
    </source>
</evidence>
<feature type="coiled-coil region" evidence="1">
    <location>
        <begin position="157"/>
        <end position="219"/>
    </location>
</feature>
<evidence type="ECO:0000256" key="1">
    <source>
        <dbReference type="SAM" id="Coils"/>
    </source>
</evidence>
<proteinExistence type="predicted"/>